<dbReference type="InterPro" id="IPR029057">
    <property type="entry name" value="PRTase-like"/>
</dbReference>
<dbReference type="GO" id="GO:0002189">
    <property type="term" value="C:ribose phosphate diphosphokinase complex"/>
    <property type="evidence" value="ECO:0007669"/>
    <property type="project" value="TreeGrafter"/>
</dbReference>
<evidence type="ECO:0000259" key="9">
    <source>
        <dbReference type="Pfam" id="PF00156"/>
    </source>
</evidence>
<dbReference type="InterPro" id="IPR005946">
    <property type="entry name" value="Rib-P_diPkinase"/>
</dbReference>
<name>A0A9E8FJD4_9GAMM</name>
<reference evidence="11 12" key="1">
    <citation type="submission" date="2019-11" db="EMBL/GenBank/DDBJ databases">
        <title>Venatorbacter sp. nov. a predator of Campylobacter and other Gram-negative bacteria.</title>
        <authorList>
            <person name="Saeedi A."/>
            <person name="Cummings N.J."/>
            <person name="Connerton I.F."/>
            <person name="Connerton P.L."/>
        </authorList>
    </citation>
    <scope>NUCLEOTIDE SEQUENCE [LARGE SCALE GENOMIC DNA]</scope>
    <source>
        <strain evidence="11">XL5</strain>
    </source>
</reference>
<evidence type="ECO:0000256" key="6">
    <source>
        <dbReference type="ARBA" id="ARBA00022840"/>
    </source>
</evidence>
<dbReference type="CDD" id="cd06223">
    <property type="entry name" value="PRTases_typeI"/>
    <property type="match status" value="1"/>
</dbReference>
<dbReference type="SMART" id="SM01400">
    <property type="entry name" value="Pribosyltran_N"/>
    <property type="match status" value="1"/>
</dbReference>
<evidence type="ECO:0000256" key="4">
    <source>
        <dbReference type="ARBA" id="ARBA00022741"/>
    </source>
</evidence>
<dbReference type="GO" id="GO:0000287">
    <property type="term" value="F:magnesium ion binding"/>
    <property type="evidence" value="ECO:0007669"/>
    <property type="project" value="InterPro"/>
</dbReference>
<dbReference type="NCBIfam" id="TIGR01251">
    <property type="entry name" value="ribP_PPkin"/>
    <property type="match status" value="1"/>
</dbReference>
<dbReference type="Gene3D" id="3.40.50.2020">
    <property type="match status" value="2"/>
</dbReference>
<keyword evidence="4" id="KW-0547">Nucleotide-binding</keyword>
<comment type="similarity">
    <text evidence="8">Belongs to the ribose-phosphate pyrophosphokinase family.</text>
</comment>
<feature type="domain" description="Ribose-phosphate pyrophosphokinase N-terminal" evidence="10">
    <location>
        <begin position="16"/>
        <end position="119"/>
    </location>
</feature>
<keyword evidence="2 11" id="KW-0808">Transferase</keyword>
<evidence type="ECO:0000256" key="7">
    <source>
        <dbReference type="ARBA" id="ARBA00049535"/>
    </source>
</evidence>
<dbReference type="EC" id="2.7.6.1" evidence="1"/>
<dbReference type="GO" id="GO:0006015">
    <property type="term" value="P:5-phosphoribose 1-diphosphate biosynthetic process"/>
    <property type="evidence" value="ECO:0007669"/>
    <property type="project" value="TreeGrafter"/>
</dbReference>
<dbReference type="PANTHER" id="PTHR10210">
    <property type="entry name" value="RIBOSE-PHOSPHATE DIPHOSPHOKINASE FAMILY MEMBER"/>
    <property type="match status" value="1"/>
</dbReference>
<evidence type="ECO:0000259" key="10">
    <source>
        <dbReference type="Pfam" id="PF13793"/>
    </source>
</evidence>
<dbReference type="KEGG" id="vcw:GJQ55_03340"/>
<dbReference type="InterPro" id="IPR000836">
    <property type="entry name" value="PRTase_dom"/>
</dbReference>
<dbReference type="InterPro" id="IPR029099">
    <property type="entry name" value="Pribosyltran_N"/>
</dbReference>
<dbReference type="EMBL" id="CP046056">
    <property type="protein sequence ID" value="QQD23576.1"/>
    <property type="molecule type" value="Genomic_DNA"/>
</dbReference>
<accession>A0A9E8FJD4</accession>
<keyword evidence="5" id="KW-0418">Kinase</keyword>
<evidence type="ECO:0000256" key="2">
    <source>
        <dbReference type="ARBA" id="ARBA00022679"/>
    </source>
</evidence>
<comment type="catalytic activity">
    <reaction evidence="7">
        <text>D-ribose 5-phosphate + ATP = 5-phospho-alpha-D-ribose 1-diphosphate + AMP + H(+)</text>
        <dbReference type="Rhea" id="RHEA:15609"/>
        <dbReference type="ChEBI" id="CHEBI:15378"/>
        <dbReference type="ChEBI" id="CHEBI:30616"/>
        <dbReference type="ChEBI" id="CHEBI:58017"/>
        <dbReference type="ChEBI" id="CHEBI:78346"/>
        <dbReference type="ChEBI" id="CHEBI:456215"/>
        <dbReference type="EC" id="2.7.6.1"/>
    </reaction>
</comment>
<keyword evidence="3 8" id="KW-0545">Nucleotide biosynthesis</keyword>
<dbReference type="GO" id="GO:0016301">
    <property type="term" value="F:kinase activity"/>
    <property type="evidence" value="ECO:0007669"/>
    <property type="project" value="UniProtKB-KW"/>
</dbReference>
<evidence type="ECO:0000256" key="1">
    <source>
        <dbReference type="ARBA" id="ARBA00013247"/>
    </source>
</evidence>
<dbReference type="GO" id="GO:0004749">
    <property type="term" value="F:ribose phosphate diphosphokinase activity"/>
    <property type="evidence" value="ECO:0007669"/>
    <property type="project" value="UniProtKB-EC"/>
</dbReference>
<dbReference type="RefSeq" id="WP_228346106.1">
    <property type="nucleotide sequence ID" value="NZ_CP045550.1"/>
</dbReference>
<dbReference type="PANTHER" id="PTHR10210:SF32">
    <property type="entry name" value="RIBOSE-PHOSPHATE PYROPHOSPHOKINASE 2"/>
    <property type="match status" value="1"/>
</dbReference>
<dbReference type="Proteomes" id="UP000596074">
    <property type="component" value="Chromosome"/>
</dbReference>
<proteinExistence type="inferred from homology"/>
<evidence type="ECO:0000256" key="5">
    <source>
        <dbReference type="ARBA" id="ARBA00022777"/>
    </source>
</evidence>
<dbReference type="GO" id="GO:0005737">
    <property type="term" value="C:cytoplasm"/>
    <property type="evidence" value="ECO:0007669"/>
    <property type="project" value="TreeGrafter"/>
</dbReference>
<sequence length="307" mass="33956">MPAFILCLDDHAALASTLAEQLSQQQPVSVLPLERRHFPDGELYFNVPADVQGADIIVLCHLHQPGEKALALWFMARHLRDMGARRIGLVTPYLAYMRQDIRFQPGECLTSKYFAELINLSFDFLITIDPHLHRYHHLNEIYRIPATALHATSEIAAYLRQQVNNPVIIGPDEESEQWAREVAEQAGCDVLVLTKIRSGDRDVAIDLPDVQRYASHQPVLVDDIISTGHTMLRTAEQLVQQGLQKPLCIGVHAVFAEGGAGLPSAAEEMQAGPVAGVITCNCIPHPTNAIDISPLLVPTILQHLKEA</sequence>
<dbReference type="NCBIfam" id="NF005537">
    <property type="entry name" value="PRK07199.1"/>
    <property type="match status" value="1"/>
</dbReference>
<dbReference type="Pfam" id="PF00156">
    <property type="entry name" value="Pribosyltran"/>
    <property type="match status" value="1"/>
</dbReference>
<dbReference type="Pfam" id="PF13793">
    <property type="entry name" value="Pribosyltran_N"/>
    <property type="match status" value="1"/>
</dbReference>
<protein>
    <recommendedName>
        <fullName evidence="1">ribose-phosphate diphosphokinase</fullName>
        <ecNumber evidence="1">2.7.6.1</ecNumber>
    </recommendedName>
</protein>
<dbReference type="GO" id="GO:0006164">
    <property type="term" value="P:purine nucleotide biosynthetic process"/>
    <property type="evidence" value="ECO:0007669"/>
    <property type="project" value="TreeGrafter"/>
</dbReference>
<dbReference type="AlphaFoldDB" id="A0A9E8FJD4"/>
<dbReference type="SUPFAM" id="SSF53271">
    <property type="entry name" value="PRTase-like"/>
    <property type="match status" value="2"/>
</dbReference>
<keyword evidence="12" id="KW-1185">Reference proteome</keyword>
<evidence type="ECO:0000313" key="11">
    <source>
        <dbReference type="EMBL" id="QQD23576.1"/>
    </source>
</evidence>
<feature type="domain" description="Phosphoribosyltransferase" evidence="9">
    <location>
        <begin position="138"/>
        <end position="261"/>
    </location>
</feature>
<gene>
    <name evidence="11" type="primary">prs</name>
    <name evidence="11" type="ORF">GJQ55_03340</name>
</gene>
<dbReference type="GO" id="GO:0005524">
    <property type="term" value="F:ATP binding"/>
    <property type="evidence" value="ECO:0007669"/>
    <property type="project" value="UniProtKB-KW"/>
</dbReference>
<keyword evidence="6" id="KW-0067">ATP-binding</keyword>
<evidence type="ECO:0000256" key="3">
    <source>
        <dbReference type="ARBA" id="ARBA00022727"/>
    </source>
</evidence>
<organism evidence="11 12">
    <name type="scientific">Venatoribacter cucullus</name>
    <dbReference type="NCBI Taxonomy" id="2661630"/>
    <lineage>
        <taxon>Bacteria</taxon>
        <taxon>Pseudomonadati</taxon>
        <taxon>Pseudomonadota</taxon>
        <taxon>Gammaproteobacteria</taxon>
        <taxon>Oceanospirillales</taxon>
        <taxon>Oceanospirillaceae</taxon>
        <taxon>Venatoribacter</taxon>
    </lineage>
</organism>
<evidence type="ECO:0000313" key="12">
    <source>
        <dbReference type="Proteomes" id="UP000596074"/>
    </source>
</evidence>
<evidence type="ECO:0000256" key="8">
    <source>
        <dbReference type="RuleBase" id="RU004324"/>
    </source>
</evidence>